<protein>
    <submittedName>
        <fullName evidence="3">SFI1</fullName>
    </submittedName>
</protein>
<sequence length="1349" mass="159127">MSSSNNNINNININNPLKQSLHKVIKQLNNLHSFNQWDQRNQYESSLTSTLDSLMKLLNYTNTFADLQITTAITTTTTDRTTNIGNLHLRWYSSPSNNSNNSSRNITKQSILNYLEAYQKNTDETNSTIQVLQHLISLLSVNDKQPTRIKSFYSNILLKLSAMLEQILSYHQESDQSFINYITRCFHYELKFHSDLKRKFESDMNSEDTTAIANYLDSFISDNNNVPSPPRPSSRNDENDTIFSYADNEDADTNHNSNPRRNENIELPLELESNNQSFNKLYKLFLGILYAMKSPNPTRIAYVFVNLFKKQENIDCFESINHYHNKFMTDTINRFLLQNNKINDYQADRILPRGLDDINKKVVREIVNKYNPPPSQTSQGSQKSNILPDIFENLNFDDNANNSEQTLKQNQRKTFIEMKLLIPTLNSLELDFDPEFPKLLKHYFDCYNTILSTMAQASDHQFVPRIISLSAEIMQKLDDDVDEANLKDIIYEFYEAHKLLSIGNHLNRQASLLMRASTLDYYKSKKLNKIVLRGWYEKSQRISRLNRHAEEMEKYVSTAGTKRFLKDWISKTVEHNIVLNDSDAFYGKNLKEKSVSLWKQKMHNHSQNRFVADGLVKRKFLIKMKNGLTEKMDLMKKAEQVFNNSLISKYFNIIQEKYRIIQENKSKVLELSHAFRIQRDQSITSYYFLNWYVKMDSRAYGDLSVFNGSLSEKLIHLNQLARRFVLSIYFNKWKKRHRLEKTVHLIQQNSDLKLARQIFVDNWQYKVELSRQADIIYADHLFKLKTNIFKQWSTKTSQMIIAKNFYETNTKKKFLKFLNTSSTLIRNENSFKETVKRSYWKLLLINYNLRVIARKKNETSVDVIFSNWKDHASQVRGNELSAQRINEDRLKSKVLHHWKSRTQDAVDMEIFAIEMDKRKYYDLWRTQTNISTAELASLYESYKQQHPITLSDSITMKGVLRNWRDKHHEVFEMQATEKIKMVEQMTLARKVETWRNKLQTRLDWQNEAESKIADFLRKTLVQPMVQLWRVKLAQRYEMEMHANEIVQNNLGKKFLTIWVGRSDMNKEMENKAEDLLAGKDFSISRDLVRNWNMKYHKHIKRHESQCQFFIEKMDRSRNQSIFKLWHHKTLERIAHRNNQNEEQEYIDANTSILSSSSPLASRSRRQMASLRTPVKSQAENRGPFLTPSPRKGPSPTKLQETKERMENQKMYALRQRFSRVKLTPNTSPIDANKNSQTAPPLGRTPQRLKFYRLSPPTTRTRSISPPKPPRFTKEVDFLNNRVEPEIQEGSSSAVEADLRNRYDDNMVEQAKQMKRIIPKRFPTDEEYNQMKLSNVDTLRRRFTDGSFQG</sequence>
<evidence type="ECO:0000256" key="1">
    <source>
        <dbReference type="SAM" id="MobiDB-lite"/>
    </source>
</evidence>
<feature type="domain" description="Sfi1 spindle body" evidence="2">
    <location>
        <begin position="734"/>
        <end position="828"/>
    </location>
</feature>
<dbReference type="Proteomes" id="UP000694255">
    <property type="component" value="Unassembled WGS sequence"/>
</dbReference>
<feature type="compositionally biased region" description="Polar residues" evidence="1">
    <location>
        <begin position="1223"/>
        <end position="1238"/>
    </location>
</feature>
<name>A0A8J5Q6I4_9ASCO</name>
<evidence type="ECO:0000313" key="4">
    <source>
        <dbReference type="Proteomes" id="UP000694255"/>
    </source>
</evidence>
<feature type="domain" description="Sfi1 spindle body" evidence="2">
    <location>
        <begin position="983"/>
        <end position="1136"/>
    </location>
</feature>
<evidence type="ECO:0000313" key="3">
    <source>
        <dbReference type="EMBL" id="KAG7661116.1"/>
    </source>
</evidence>
<gene>
    <name evidence="3" type="ORF">J8A68_005353</name>
</gene>
<feature type="domain" description="Sfi1 spindle body" evidence="2">
    <location>
        <begin position="512"/>
        <end position="607"/>
    </location>
</feature>
<evidence type="ECO:0000259" key="2">
    <source>
        <dbReference type="Pfam" id="PF08457"/>
    </source>
</evidence>
<proteinExistence type="predicted"/>
<dbReference type="RefSeq" id="XP_049261349.1">
    <property type="nucleotide sequence ID" value="XM_049409410.1"/>
</dbReference>
<accession>A0A8J5Q6I4</accession>
<dbReference type="InterPro" id="IPR013665">
    <property type="entry name" value="Sfi1_dom"/>
</dbReference>
<dbReference type="GeneID" id="73472153"/>
<organism evidence="3 4">
    <name type="scientific">[Candida] subhashii</name>
    <dbReference type="NCBI Taxonomy" id="561895"/>
    <lineage>
        <taxon>Eukaryota</taxon>
        <taxon>Fungi</taxon>
        <taxon>Dikarya</taxon>
        <taxon>Ascomycota</taxon>
        <taxon>Saccharomycotina</taxon>
        <taxon>Pichiomycetes</taxon>
        <taxon>Debaryomycetaceae</taxon>
        <taxon>Spathaspora</taxon>
    </lineage>
</organism>
<feature type="region of interest" description="Disordered" evidence="1">
    <location>
        <begin position="1223"/>
        <end position="1244"/>
    </location>
</feature>
<comment type="caution">
    <text evidence="3">The sequence shown here is derived from an EMBL/GenBank/DDBJ whole genome shotgun (WGS) entry which is preliminary data.</text>
</comment>
<reference evidence="3 4" key="1">
    <citation type="journal article" date="2021" name="DNA Res.">
        <title>Genome analysis of Candida subhashii reveals its hybrid nature and dual mitochondrial genome conformations.</title>
        <authorList>
            <person name="Mixao V."/>
            <person name="Hegedusova E."/>
            <person name="Saus E."/>
            <person name="Pryszcz L.P."/>
            <person name="Cillingova A."/>
            <person name="Nosek J."/>
            <person name="Gabaldon T."/>
        </authorList>
    </citation>
    <scope>NUCLEOTIDE SEQUENCE [LARGE SCALE GENOMIC DNA]</scope>
    <source>
        <strain evidence="3 4">CBS 10753</strain>
    </source>
</reference>
<dbReference type="EMBL" id="JAGSYN010000267">
    <property type="protein sequence ID" value="KAG7661116.1"/>
    <property type="molecule type" value="Genomic_DNA"/>
</dbReference>
<feature type="region of interest" description="Disordered" evidence="1">
    <location>
        <begin position="1155"/>
        <end position="1202"/>
    </location>
</feature>
<keyword evidence="4" id="KW-1185">Reference proteome</keyword>
<dbReference type="Pfam" id="PF08457">
    <property type="entry name" value="Sfi1"/>
    <property type="match status" value="3"/>
</dbReference>
<feature type="region of interest" description="Disordered" evidence="1">
    <location>
        <begin position="221"/>
        <end position="241"/>
    </location>
</feature>
<dbReference type="OrthoDB" id="4070448at2759"/>